<dbReference type="InterPro" id="IPR036188">
    <property type="entry name" value="FAD/NAD-bd_sf"/>
</dbReference>
<keyword evidence="1 3" id="KW-0560">Oxidoreductase</keyword>
<dbReference type="AlphaFoldDB" id="A0A0M7DCX3"/>
<dbReference type="Proteomes" id="UP000053096">
    <property type="component" value="Unassembled WGS sequence"/>
</dbReference>
<sequence>MSTQGSQKGYIPAAGEAGAEADVIVAGAGMVGAAIAYGLAGQGQRVLLVDGGDTDYRAAKANFGLVWLQGKGYGNPDYQRLSHRSVLDWPDFARELQAESGIDLQYERQGGLHFCLGEAELRARAERMDAWRRQSPEAGDSVSVLARDELLRRFPGLDLGPEVSGASVGELDGHANPLRLLAALQAVFLARGGTLWGNAPVRVIRPLDGGGFEIEAGGRRARGARLVIAAGLGSAALGAQVGLALPLRPQRGQILVTERLAPLLPVPASSIRQTGEGTVMVGLTQEEVGYDLSTTTNAAVHMSRNALRILPALAQARLVRHWSCLRVMTPDGCPVYAQSRQFPGAFVALCHSGVTLAALHAGRYARALAAGAPPSFLDVFHHERFHVQKVA</sequence>
<dbReference type="PANTHER" id="PTHR13847">
    <property type="entry name" value="SARCOSINE DEHYDROGENASE-RELATED"/>
    <property type="match status" value="1"/>
</dbReference>
<dbReference type="Pfam" id="PF01266">
    <property type="entry name" value="DAO"/>
    <property type="match status" value="1"/>
</dbReference>
<dbReference type="SUPFAM" id="SSF51905">
    <property type="entry name" value="FAD/NAD(P)-binding domain"/>
    <property type="match status" value="1"/>
</dbReference>
<accession>A0A0M7DCX3</accession>
<dbReference type="SUPFAM" id="SSF54373">
    <property type="entry name" value="FAD-linked reductases, C-terminal domain"/>
    <property type="match status" value="1"/>
</dbReference>
<proteinExistence type="predicted"/>
<feature type="domain" description="FAD dependent oxidoreductase" evidence="2">
    <location>
        <begin position="22"/>
        <end position="361"/>
    </location>
</feature>
<evidence type="ECO:0000313" key="4">
    <source>
        <dbReference type="Proteomes" id="UP000053096"/>
    </source>
</evidence>
<dbReference type="Gene3D" id="3.50.50.60">
    <property type="entry name" value="FAD/NAD(P)-binding domain"/>
    <property type="match status" value="1"/>
</dbReference>
<evidence type="ECO:0000256" key="1">
    <source>
        <dbReference type="ARBA" id="ARBA00023002"/>
    </source>
</evidence>
<dbReference type="Gene3D" id="3.30.9.10">
    <property type="entry name" value="D-Amino Acid Oxidase, subunit A, domain 2"/>
    <property type="match status" value="1"/>
</dbReference>
<dbReference type="GO" id="GO:0008115">
    <property type="term" value="F:sarcosine oxidase activity"/>
    <property type="evidence" value="ECO:0007669"/>
    <property type="project" value="UniProtKB-EC"/>
</dbReference>
<evidence type="ECO:0000313" key="3">
    <source>
        <dbReference type="EMBL" id="CUI50501.1"/>
    </source>
</evidence>
<dbReference type="EC" id="1.5.3.1" evidence="3"/>
<protein>
    <submittedName>
        <fullName evidence="3">Monomeric sarcosine oxidase</fullName>
        <ecNumber evidence="3">1.5.3.1</ecNumber>
    </submittedName>
</protein>
<name>A0A0M7DCX3_9BORD</name>
<dbReference type="EMBL" id="CYTV01000002">
    <property type="protein sequence ID" value="CUI50501.1"/>
    <property type="molecule type" value="Genomic_DNA"/>
</dbReference>
<organism evidence="3 4">
    <name type="scientific">Bordetella pseudohinzii</name>
    <dbReference type="NCBI Taxonomy" id="1331258"/>
    <lineage>
        <taxon>Bacteria</taxon>
        <taxon>Pseudomonadati</taxon>
        <taxon>Pseudomonadota</taxon>
        <taxon>Betaproteobacteria</taxon>
        <taxon>Burkholderiales</taxon>
        <taxon>Alcaligenaceae</taxon>
        <taxon>Bordetella</taxon>
    </lineage>
</organism>
<evidence type="ECO:0000259" key="2">
    <source>
        <dbReference type="Pfam" id="PF01266"/>
    </source>
</evidence>
<dbReference type="GO" id="GO:0005737">
    <property type="term" value="C:cytoplasm"/>
    <property type="evidence" value="ECO:0007669"/>
    <property type="project" value="TreeGrafter"/>
</dbReference>
<gene>
    <name evidence="3" type="primary">soxA_1</name>
    <name evidence="3" type="ORF">ERS370011_00853</name>
</gene>
<dbReference type="InterPro" id="IPR006076">
    <property type="entry name" value="FAD-dep_OxRdtase"/>
</dbReference>
<reference evidence="3 4" key="1">
    <citation type="submission" date="2015-09" db="EMBL/GenBank/DDBJ databases">
        <authorList>
            <person name="Jackson K.R."/>
            <person name="Lunt B.L."/>
            <person name="Fisher J.N.B."/>
            <person name="Gardner A.V."/>
            <person name="Bailey M.E."/>
            <person name="Deus L.M."/>
            <person name="Earl A.S."/>
            <person name="Gibby P.D."/>
            <person name="Hartmann K.A."/>
            <person name="Liu J.E."/>
            <person name="Manci A.M."/>
            <person name="Nielsen D.A."/>
            <person name="Solomon M.B."/>
            <person name="Breakwell D.P."/>
            <person name="Burnett S.H."/>
            <person name="Grose J.H."/>
        </authorList>
    </citation>
    <scope>NUCLEOTIDE SEQUENCE [LARGE SCALE GENOMIC DNA]</scope>
    <source>
        <strain evidence="3 4">2789STDY5608636</strain>
    </source>
</reference>